<dbReference type="AlphaFoldDB" id="A0A2P2MRC0"/>
<name>A0A2P2MRC0_RHIMU</name>
<sequence>MHPIKWLFQSSDESNANPSPAAHSSTLSTPFSPSCFLALYLSSTCRLGVSAKPNPIPTGVSKTNRKPQFFFFFFWS</sequence>
<feature type="compositionally biased region" description="Low complexity" evidence="1">
    <location>
        <begin position="14"/>
        <end position="25"/>
    </location>
</feature>
<reference evidence="2" key="1">
    <citation type="submission" date="2018-02" db="EMBL/GenBank/DDBJ databases">
        <title>Rhizophora mucronata_Transcriptome.</title>
        <authorList>
            <person name="Meera S.P."/>
            <person name="Sreeshan A."/>
            <person name="Augustine A."/>
        </authorList>
    </citation>
    <scope>NUCLEOTIDE SEQUENCE</scope>
    <source>
        <tissue evidence="2">Leaf</tissue>
    </source>
</reference>
<organism evidence="2">
    <name type="scientific">Rhizophora mucronata</name>
    <name type="common">Asiatic mangrove</name>
    <dbReference type="NCBI Taxonomy" id="61149"/>
    <lineage>
        <taxon>Eukaryota</taxon>
        <taxon>Viridiplantae</taxon>
        <taxon>Streptophyta</taxon>
        <taxon>Embryophyta</taxon>
        <taxon>Tracheophyta</taxon>
        <taxon>Spermatophyta</taxon>
        <taxon>Magnoliopsida</taxon>
        <taxon>eudicotyledons</taxon>
        <taxon>Gunneridae</taxon>
        <taxon>Pentapetalae</taxon>
        <taxon>rosids</taxon>
        <taxon>fabids</taxon>
        <taxon>Malpighiales</taxon>
        <taxon>Rhizophoraceae</taxon>
        <taxon>Rhizophora</taxon>
    </lineage>
</organism>
<dbReference type="EMBL" id="GGEC01052275">
    <property type="protein sequence ID" value="MBX32759.1"/>
    <property type="molecule type" value="Transcribed_RNA"/>
</dbReference>
<evidence type="ECO:0000256" key="1">
    <source>
        <dbReference type="SAM" id="MobiDB-lite"/>
    </source>
</evidence>
<evidence type="ECO:0000313" key="2">
    <source>
        <dbReference type="EMBL" id="MBX32759.1"/>
    </source>
</evidence>
<feature type="region of interest" description="Disordered" evidence="1">
    <location>
        <begin position="1"/>
        <end position="28"/>
    </location>
</feature>
<accession>A0A2P2MRC0</accession>
<proteinExistence type="predicted"/>
<protein>
    <submittedName>
        <fullName evidence="2">Uncharacterized protein</fullName>
    </submittedName>
</protein>